<accession>A0A0F9FGY8</accession>
<dbReference type="PANTHER" id="PTHR43333">
    <property type="entry name" value="2-HACID_DH_C DOMAIN-CONTAINING PROTEIN"/>
    <property type="match status" value="1"/>
</dbReference>
<protein>
    <recommendedName>
        <fullName evidence="3">D-isomer specific 2-hydroxyacid dehydrogenase NAD-binding domain-containing protein</fullName>
    </recommendedName>
</protein>
<comment type="caution">
    <text evidence="4">The sequence shown here is derived from an EMBL/GenBank/DDBJ whole genome shotgun (WGS) entry which is preliminary data.</text>
</comment>
<dbReference type="InterPro" id="IPR036291">
    <property type="entry name" value="NAD(P)-bd_dom_sf"/>
</dbReference>
<dbReference type="SUPFAM" id="SSF51735">
    <property type="entry name" value="NAD(P)-binding Rossmann-fold domains"/>
    <property type="match status" value="1"/>
</dbReference>
<dbReference type="PROSITE" id="PS00671">
    <property type="entry name" value="D_2_HYDROXYACID_DH_3"/>
    <property type="match status" value="1"/>
</dbReference>
<evidence type="ECO:0000313" key="4">
    <source>
        <dbReference type="EMBL" id="KKL56520.1"/>
    </source>
</evidence>
<evidence type="ECO:0000256" key="1">
    <source>
        <dbReference type="ARBA" id="ARBA00023002"/>
    </source>
</evidence>
<evidence type="ECO:0000256" key="2">
    <source>
        <dbReference type="ARBA" id="ARBA00023027"/>
    </source>
</evidence>
<dbReference type="InterPro" id="IPR029753">
    <property type="entry name" value="D-isomer_DH_CS"/>
</dbReference>
<feature type="domain" description="D-isomer specific 2-hydroxyacid dehydrogenase NAD-binding" evidence="3">
    <location>
        <begin position="4"/>
        <end position="166"/>
    </location>
</feature>
<name>A0A0F9FGY8_9ZZZZ</name>
<keyword evidence="2" id="KW-0520">NAD</keyword>
<reference evidence="4" key="1">
    <citation type="journal article" date="2015" name="Nature">
        <title>Complex archaea that bridge the gap between prokaryotes and eukaryotes.</title>
        <authorList>
            <person name="Spang A."/>
            <person name="Saw J.H."/>
            <person name="Jorgensen S.L."/>
            <person name="Zaremba-Niedzwiedzka K."/>
            <person name="Martijn J."/>
            <person name="Lind A.E."/>
            <person name="van Eijk R."/>
            <person name="Schleper C."/>
            <person name="Guy L."/>
            <person name="Ettema T.J."/>
        </authorList>
    </citation>
    <scope>NUCLEOTIDE SEQUENCE</scope>
</reference>
<sequence length="203" mass="22207">AQAERTWRPYLAEELYDKTVGIVGLGAIGGYVAKLAKADGMRVLAVRRSTQRRSTGEGAGLDDVDELLPQSDLTYLLSEADYVVIAVPLTAESRGLIGERELRAMKPTARIINIARGAIIDEAALVRALGEKWIGGAALDVFEQEPLPPESKLWGMENVILTPHISGGTPVYMERAVELFCDNLRLYLAGEPLRNTVQVERGY</sequence>
<evidence type="ECO:0000259" key="3">
    <source>
        <dbReference type="Pfam" id="PF02826"/>
    </source>
</evidence>
<organism evidence="4">
    <name type="scientific">marine sediment metagenome</name>
    <dbReference type="NCBI Taxonomy" id="412755"/>
    <lineage>
        <taxon>unclassified sequences</taxon>
        <taxon>metagenomes</taxon>
        <taxon>ecological metagenomes</taxon>
    </lineage>
</organism>
<gene>
    <name evidence="4" type="ORF">LCGC14_2244580</name>
</gene>
<dbReference type="Pfam" id="PF02826">
    <property type="entry name" value="2-Hacid_dh_C"/>
    <property type="match status" value="1"/>
</dbReference>
<feature type="non-terminal residue" evidence="4">
    <location>
        <position position="1"/>
    </location>
</feature>
<keyword evidence="1" id="KW-0560">Oxidoreductase</keyword>
<dbReference type="AlphaFoldDB" id="A0A0F9FGY8"/>
<dbReference type="InterPro" id="IPR006140">
    <property type="entry name" value="D-isomer_DH_NAD-bd"/>
</dbReference>
<dbReference type="CDD" id="cd05300">
    <property type="entry name" value="2-Hacid_dh_1"/>
    <property type="match status" value="1"/>
</dbReference>
<dbReference type="PANTHER" id="PTHR43333:SF1">
    <property type="entry name" value="D-ISOMER SPECIFIC 2-HYDROXYACID DEHYDROGENASE NAD-BINDING DOMAIN-CONTAINING PROTEIN"/>
    <property type="match status" value="1"/>
</dbReference>
<dbReference type="GO" id="GO:0016491">
    <property type="term" value="F:oxidoreductase activity"/>
    <property type="evidence" value="ECO:0007669"/>
    <property type="project" value="UniProtKB-KW"/>
</dbReference>
<dbReference type="Gene3D" id="3.40.50.720">
    <property type="entry name" value="NAD(P)-binding Rossmann-like Domain"/>
    <property type="match status" value="2"/>
</dbReference>
<dbReference type="GO" id="GO:0051287">
    <property type="term" value="F:NAD binding"/>
    <property type="evidence" value="ECO:0007669"/>
    <property type="project" value="InterPro"/>
</dbReference>
<dbReference type="EMBL" id="LAZR01030466">
    <property type="protein sequence ID" value="KKL56520.1"/>
    <property type="molecule type" value="Genomic_DNA"/>
</dbReference>
<proteinExistence type="predicted"/>